<name>F5YI85_TREPZ</name>
<dbReference type="Proteomes" id="UP000009223">
    <property type="component" value="Chromosome"/>
</dbReference>
<gene>
    <name evidence="1" type="ordered locus">TREPR_0907</name>
</gene>
<evidence type="ECO:0000313" key="2">
    <source>
        <dbReference type="Proteomes" id="UP000009223"/>
    </source>
</evidence>
<dbReference type="EMBL" id="CP001843">
    <property type="protein sequence ID" value="AEF86676.1"/>
    <property type="molecule type" value="Genomic_DNA"/>
</dbReference>
<dbReference type="RefSeq" id="WP_015709144.1">
    <property type="nucleotide sequence ID" value="NC_015578.1"/>
</dbReference>
<dbReference type="AlphaFoldDB" id="F5YI85"/>
<dbReference type="HOGENOM" id="CLU_2977964_0_0_12"/>
<reference evidence="2" key="1">
    <citation type="submission" date="2009-12" db="EMBL/GenBank/DDBJ databases">
        <title>Complete sequence of Treponema primitia strain ZAS-2.</title>
        <authorList>
            <person name="Tetu S.G."/>
            <person name="Matson E."/>
            <person name="Ren Q."/>
            <person name="Seshadri R."/>
            <person name="Elbourne L."/>
            <person name="Hassan K.A."/>
            <person name="Durkin A."/>
            <person name="Radune D."/>
            <person name="Mohamoud Y."/>
            <person name="Shay R."/>
            <person name="Jin S."/>
            <person name="Zhang X."/>
            <person name="Lucey K."/>
            <person name="Ballor N.R."/>
            <person name="Ottesen E."/>
            <person name="Rosenthal R."/>
            <person name="Allen A."/>
            <person name="Leadbetter J.R."/>
            <person name="Paulsen I.T."/>
        </authorList>
    </citation>
    <scope>NUCLEOTIDE SEQUENCE [LARGE SCALE GENOMIC DNA]</scope>
    <source>
        <strain evidence="2">ATCC BAA-887 / DSM 12427 / ZAS-2</strain>
    </source>
</reference>
<protein>
    <submittedName>
        <fullName evidence="1">Uncharacterized protein</fullName>
    </submittedName>
</protein>
<proteinExistence type="predicted"/>
<evidence type="ECO:0000313" key="1">
    <source>
        <dbReference type="EMBL" id="AEF86676.1"/>
    </source>
</evidence>
<sequence>MAINWIGIVMAKASFTFTNKTITITELVIPETIGKKETVPYTLSGNQLILDGDTCANQ</sequence>
<keyword evidence="2" id="KW-1185">Reference proteome</keyword>
<reference evidence="1 2" key="2">
    <citation type="journal article" date="2011" name="ISME J.">
        <title>RNA-seq reveals cooperative metabolic interactions between two termite-gut spirochete species in co-culture.</title>
        <authorList>
            <person name="Rosenthal A.Z."/>
            <person name="Matson E.G."/>
            <person name="Eldar A."/>
            <person name="Leadbetter J.R."/>
        </authorList>
    </citation>
    <scope>NUCLEOTIDE SEQUENCE [LARGE SCALE GENOMIC DNA]</scope>
    <source>
        <strain evidence="2">ATCC BAA-887 / DSM 12427 / ZAS-2</strain>
    </source>
</reference>
<accession>F5YI85</accession>
<dbReference type="KEGG" id="tpi:TREPR_0907"/>
<organism evidence="1 2">
    <name type="scientific">Treponema primitia (strain ATCC BAA-887 / DSM 12427 / ZAS-2)</name>
    <dbReference type="NCBI Taxonomy" id="545694"/>
    <lineage>
        <taxon>Bacteria</taxon>
        <taxon>Pseudomonadati</taxon>
        <taxon>Spirochaetota</taxon>
        <taxon>Spirochaetia</taxon>
        <taxon>Spirochaetales</taxon>
        <taxon>Treponemataceae</taxon>
        <taxon>Treponema</taxon>
    </lineage>
</organism>